<evidence type="ECO:0000313" key="3">
    <source>
        <dbReference type="Proteomes" id="UP000278673"/>
    </source>
</evidence>
<proteinExistence type="predicted"/>
<keyword evidence="3" id="KW-1185">Reference proteome</keyword>
<sequence length="61" mass="6626">MTSREMTWRKSPYSDGGQGNCLEVRDGVSGVVPVRDSKVIGGPVLSISATAWSRFLDLAKR</sequence>
<dbReference type="EMBL" id="RFFJ01000090">
    <property type="protein sequence ID" value="RMI38486.1"/>
    <property type="molecule type" value="Genomic_DNA"/>
</dbReference>
<dbReference type="AlphaFoldDB" id="A0A3M2LMY4"/>
<dbReference type="InterPro" id="IPR007278">
    <property type="entry name" value="DUF397"/>
</dbReference>
<name>A0A3M2LMY4_9ACTN</name>
<reference evidence="2 3" key="1">
    <citation type="submission" date="2018-10" db="EMBL/GenBank/DDBJ databases">
        <title>Isolation, diversity and antifungal activity of actinobacteria from wheat.</title>
        <authorList>
            <person name="Han C."/>
        </authorList>
    </citation>
    <scope>NUCLEOTIDE SEQUENCE [LARGE SCALE GENOMIC DNA]</scope>
    <source>
        <strain evidence="2 3">NEAU-YY642</strain>
    </source>
</reference>
<dbReference type="Proteomes" id="UP000278673">
    <property type="component" value="Unassembled WGS sequence"/>
</dbReference>
<protein>
    <submittedName>
        <fullName evidence="2">DUF397 domain-containing protein</fullName>
    </submittedName>
</protein>
<feature type="domain" description="DUF397" evidence="1">
    <location>
        <begin position="7"/>
        <end position="60"/>
    </location>
</feature>
<gene>
    <name evidence="2" type="ORF">EBN88_16765</name>
</gene>
<evidence type="ECO:0000259" key="1">
    <source>
        <dbReference type="Pfam" id="PF04149"/>
    </source>
</evidence>
<dbReference type="Pfam" id="PF04149">
    <property type="entry name" value="DUF397"/>
    <property type="match status" value="1"/>
</dbReference>
<evidence type="ECO:0000313" key="2">
    <source>
        <dbReference type="EMBL" id="RMI38486.1"/>
    </source>
</evidence>
<accession>A0A3M2LMY4</accession>
<organism evidence="2 3">
    <name type="scientific">Streptomyces triticirhizae</name>
    <dbReference type="NCBI Taxonomy" id="2483353"/>
    <lineage>
        <taxon>Bacteria</taxon>
        <taxon>Bacillati</taxon>
        <taxon>Actinomycetota</taxon>
        <taxon>Actinomycetes</taxon>
        <taxon>Kitasatosporales</taxon>
        <taxon>Streptomycetaceae</taxon>
        <taxon>Streptomyces</taxon>
    </lineage>
</organism>
<comment type="caution">
    <text evidence="2">The sequence shown here is derived from an EMBL/GenBank/DDBJ whole genome shotgun (WGS) entry which is preliminary data.</text>
</comment>